<keyword evidence="3" id="KW-0732">Signal</keyword>
<feature type="compositionally biased region" description="Low complexity" evidence="1">
    <location>
        <begin position="351"/>
        <end position="361"/>
    </location>
</feature>
<feature type="signal peptide" evidence="3">
    <location>
        <begin position="1"/>
        <end position="19"/>
    </location>
</feature>
<gene>
    <name evidence="4" type="ORF">WG66_4680</name>
</gene>
<dbReference type="PANTHER" id="PTHR37487:SF3">
    <property type="entry name" value="CLEAVAGE_POLYADENYLATION SPECIFICITY FACTOR A SUBUNIT N-TERMINAL DOMAIN-CONTAINING PROTEIN"/>
    <property type="match status" value="1"/>
</dbReference>
<sequence>MRAHLSLLCWLSVAVRLFAHCFTFTSGSPFQCDDLTVSWTGGTPPFNLIIVAIHAANINMSIPSDAFVDNKGSFTTKLPVPKGTQIMLSMSDATGPLSGGTSDVLTVGDTQTGSSCNTTLPANDFFFSTENTLEQCKPFPFTLYDGAVLPLTIYGYIPNGFESFVLHPPPAPSFTWVANLKAQTRVAFTVTDSQGRRGGTDVVLTVFPSSDSSCLPTGTESTPSQSFSTGTSTANPSSSSTVADGVSLSTGAIAGIAAGGAAVGIIVIGAIWFCCRRRNTKRQPRMIDLTENYQTSPLIRTNTPQTTTLQPFTASAYPPVRPPHSLSSSSVRESDSSFIPDSVSVPRTNATTGSKGSTSTSQDVQSRFIVHQDIEEVMPPIELPPQYSEARAPIQGLLQYSGPTSSSSLSPPIRPTKN</sequence>
<name>A0A0W0G2H5_MONRR</name>
<evidence type="ECO:0000256" key="1">
    <source>
        <dbReference type="SAM" id="MobiDB-lite"/>
    </source>
</evidence>
<proteinExistence type="predicted"/>
<dbReference type="EMBL" id="LATX01001297">
    <property type="protein sequence ID" value="KTB42738.1"/>
    <property type="molecule type" value="Genomic_DNA"/>
</dbReference>
<feature type="region of interest" description="Disordered" evidence="1">
    <location>
        <begin position="312"/>
        <end position="365"/>
    </location>
</feature>
<dbReference type="PANTHER" id="PTHR37487">
    <property type="entry name" value="CHROMOSOME 1, WHOLE GENOME SHOTGUN SEQUENCE"/>
    <property type="match status" value="1"/>
</dbReference>
<dbReference type="eggNOG" id="ENOG502SKDC">
    <property type="taxonomic scope" value="Eukaryota"/>
</dbReference>
<evidence type="ECO:0000313" key="4">
    <source>
        <dbReference type="EMBL" id="KTB42738.1"/>
    </source>
</evidence>
<feature type="transmembrane region" description="Helical" evidence="2">
    <location>
        <begin position="252"/>
        <end position="275"/>
    </location>
</feature>
<feature type="region of interest" description="Disordered" evidence="1">
    <location>
        <begin position="379"/>
        <end position="418"/>
    </location>
</feature>
<protein>
    <submittedName>
        <fullName evidence="4">Uncharacterized protein</fullName>
    </submittedName>
</protein>
<reference evidence="4 5" key="1">
    <citation type="submission" date="2015-12" db="EMBL/GenBank/DDBJ databases">
        <title>Draft genome sequence of Moniliophthora roreri, the causal agent of frosty pod rot of cacao.</title>
        <authorList>
            <person name="Aime M.C."/>
            <person name="Diaz-Valderrama J.R."/>
            <person name="Kijpornyongpan T."/>
            <person name="Phillips-Mora W."/>
        </authorList>
    </citation>
    <scope>NUCLEOTIDE SEQUENCE [LARGE SCALE GENOMIC DNA]</scope>
    <source>
        <strain evidence="4 5">MCA 2952</strain>
    </source>
</reference>
<evidence type="ECO:0000313" key="5">
    <source>
        <dbReference type="Proteomes" id="UP000054988"/>
    </source>
</evidence>
<dbReference type="AlphaFoldDB" id="A0A0W0G2H5"/>
<keyword evidence="2" id="KW-0812">Transmembrane</keyword>
<dbReference type="Proteomes" id="UP000054988">
    <property type="component" value="Unassembled WGS sequence"/>
</dbReference>
<comment type="caution">
    <text evidence="4">The sequence shown here is derived from an EMBL/GenBank/DDBJ whole genome shotgun (WGS) entry which is preliminary data.</text>
</comment>
<feature type="chain" id="PRO_5006902287" evidence="3">
    <location>
        <begin position="20"/>
        <end position="418"/>
    </location>
</feature>
<keyword evidence="2" id="KW-0472">Membrane</keyword>
<evidence type="ECO:0000256" key="3">
    <source>
        <dbReference type="SAM" id="SignalP"/>
    </source>
</evidence>
<organism evidence="4 5">
    <name type="scientific">Moniliophthora roreri</name>
    <name type="common">Frosty pod rot fungus</name>
    <name type="synonym">Monilia roreri</name>
    <dbReference type="NCBI Taxonomy" id="221103"/>
    <lineage>
        <taxon>Eukaryota</taxon>
        <taxon>Fungi</taxon>
        <taxon>Dikarya</taxon>
        <taxon>Basidiomycota</taxon>
        <taxon>Agaricomycotina</taxon>
        <taxon>Agaricomycetes</taxon>
        <taxon>Agaricomycetidae</taxon>
        <taxon>Agaricales</taxon>
        <taxon>Marasmiineae</taxon>
        <taxon>Marasmiaceae</taxon>
        <taxon>Moniliophthora</taxon>
    </lineage>
</organism>
<feature type="compositionally biased region" description="Low complexity" evidence="1">
    <location>
        <begin position="401"/>
        <end position="411"/>
    </location>
</feature>
<accession>A0A0W0G2H5</accession>
<feature type="region of interest" description="Disordered" evidence="1">
    <location>
        <begin position="212"/>
        <end position="241"/>
    </location>
</feature>
<keyword evidence="2" id="KW-1133">Transmembrane helix</keyword>
<evidence type="ECO:0000256" key="2">
    <source>
        <dbReference type="SAM" id="Phobius"/>
    </source>
</evidence>